<evidence type="ECO:0000313" key="5">
    <source>
        <dbReference type="EMBL" id="HJG79817.1"/>
    </source>
</evidence>
<proteinExistence type="predicted"/>
<feature type="region of interest" description="Disordered" evidence="1">
    <location>
        <begin position="577"/>
        <end position="664"/>
    </location>
</feature>
<evidence type="ECO:0000256" key="3">
    <source>
        <dbReference type="SAM" id="SignalP"/>
    </source>
</evidence>
<keyword evidence="3" id="KW-0732">Signal</keyword>
<evidence type="ECO:0000256" key="2">
    <source>
        <dbReference type="SAM" id="Phobius"/>
    </source>
</evidence>
<feature type="compositionally biased region" description="Acidic residues" evidence="1">
    <location>
        <begin position="584"/>
        <end position="593"/>
    </location>
</feature>
<dbReference type="Proteomes" id="UP000784435">
    <property type="component" value="Unassembled WGS sequence"/>
</dbReference>
<dbReference type="EMBL" id="DYUK01000109">
    <property type="protein sequence ID" value="HJG79817.1"/>
    <property type="molecule type" value="Genomic_DNA"/>
</dbReference>
<dbReference type="InterPro" id="IPR052956">
    <property type="entry name" value="Mesenchyme-surface_protein"/>
</dbReference>
<dbReference type="SUPFAM" id="SSF51004">
    <property type="entry name" value="C-terminal (heme d1) domain of cytochrome cd1-nitrite reductase"/>
    <property type="match status" value="1"/>
</dbReference>
<keyword evidence="2" id="KW-0812">Transmembrane</keyword>
<feature type="compositionally biased region" description="Acidic residues" evidence="1">
    <location>
        <begin position="636"/>
        <end position="656"/>
    </location>
</feature>
<feature type="compositionally biased region" description="Low complexity" evidence="1">
    <location>
        <begin position="614"/>
        <end position="633"/>
    </location>
</feature>
<accession>A0A921MDJ6</accession>
<feature type="domain" description="Choice-of-anchor I" evidence="4">
    <location>
        <begin position="56"/>
        <end position="569"/>
    </location>
</feature>
<comment type="caution">
    <text evidence="5">The sequence shown here is derived from an EMBL/GenBank/DDBJ whole genome shotgun (WGS) entry which is preliminary data.</text>
</comment>
<protein>
    <submittedName>
        <fullName evidence="5">PT domain-containing protein</fullName>
    </submittedName>
</protein>
<dbReference type="PANTHER" id="PTHR46928">
    <property type="entry name" value="MESENCHYME-SPECIFIC CELL SURFACE GLYCOPROTEIN"/>
    <property type="match status" value="1"/>
</dbReference>
<gene>
    <name evidence="5" type="ORF">K8V08_05335</name>
</gene>
<dbReference type="AlphaFoldDB" id="A0A921MDJ6"/>
<name>A0A921MDJ6_9MICO</name>
<feature type="compositionally biased region" description="Acidic residues" evidence="1">
    <location>
        <begin position="600"/>
        <end position="613"/>
    </location>
</feature>
<organism evidence="5 6">
    <name type="scientific">Brevibacterium senegalense</name>
    <dbReference type="NCBI Taxonomy" id="1033736"/>
    <lineage>
        <taxon>Bacteria</taxon>
        <taxon>Bacillati</taxon>
        <taxon>Actinomycetota</taxon>
        <taxon>Actinomycetes</taxon>
        <taxon>Micrococcales</taxon>
        <taxon>Brevibacteriaceae</taxon>
        <taxon>Brevibacterium</taxon>
    </lineage>
</organism>
<feature type="transmembrane region" description="Helical" evidence="2">
    <location>
        <begin position="668"/>
        <end position="689"/>
    </location>
</feature>
<dbReference type="InterPro" id="IPR011048">
    <property type="entry name" value="Haem_d1_sf"/>
</dbReference>
<dbReference type="InterPro" id="IPR055188">
    <property type="entry name" value="Choice_anch_I"/>
</dbReference>
<reference evidence="5" key="1">
    <citation type="journal article" date="2021" name="PeerJ">
        <title>Extensive microbial diversity within the chicken gut microbiome revealed by metagenomics and culture.</title>
        <authorList>
            <person name="Gilroy R."/>
            <person name="Ravi A."/>
            <person name="Getino M."/>
            <person name="Pursley I."/>
            <person name="Horton D.L."/>
            <person name="Alikhan N.F."/>
            <person name="Baker D."/>
            <person name="Gharbi K."/>
            <person name="Hall N."/>
            <person name="Watson M."/>
            <person name="Adriaenssens E.M."/>
            <person name="Foster-Nyarko E."/>
            <person name="Jarju S."/>
            <person name="Secka A."/>
            <person name="Antonio M."/>
            <person name="Oren A."/>
            <person name="Chaudhuri R.R."/>
            <person name="La Ragione R."/>
            <person name="Hildebrand F."/>
            <person name="Pallen M.J."/>
        </authorList>
    </citation>
    <scope>NUCLEOTIDE SEQUENCE</scope>
    <source>
        <strain evidence="5">ChiGjej5B5-7349</strain>
    </source>
</reference>
<feature type="compositionally biased region" description="Basic and acidic residues" evidence="1">
    <location>
        <begin position="453"/>
        <end position="465"/>
    </location>
</feature>
<evidence type="ECO:0000256" key="1">
    <source>
        <dbReference type="SAM" id="MobiDB-lite"/>
    </source>
</evidence>
<feature type="chain" id="PRO_5039173613" evidence="3">
    <location>
        <begin position="23"/>
        <end position="694"/>
    </location>
</feature>
<dbReference type="NCBIfam" id="NF038117">
    <property type="entry name" value="choice_anch_I"/>
    <property type="match status" value="1"/>
</dbReference>
<keyword evidence="2" id="KW-0472">Membrane</keyword>
<feature type="signal peptide" evidence="3">
    <location>
        <begin position="1"/>
        <end position="22"/>
    </location>
</feature>
<sequence length="694" mass="72780">MHRSLAAAAAGSLLALTVVAPAAAVIVDEPIIDSADDASLAIAPIGTHDTGIFDESAAEIVVHYAAGQRTLVVNAQQGVVDILDASDPTAPTHVAEITAEGTEVADGSTIPAGAVANSVAVREDGLAVVAVEAPDKTDEGWLLFADVREAEPTILGAVTVGALPDSVVLSEDGTYAVIANEGEPAEDYSVDPEGSIGIVSLSDDVAAADQSQYRAADFHAFEGDALPEGVRIYGGREDAGTGTPERPVSENLEPEYSTVIGGRAYTTLQEANALAITDLESATVERIVPLETTDLRDVAFDVSDRDDAINRQNWPVTAFRAPDTIKSTQIGGSSYLFTADEGDLRDWDAYSEEARVKDFGDDDIAPLCESVAEGTDLTLDELTEDENLGRLTATVAEGLSEDGTCYEEIHVSGSRSFSILDEDGTEIYNSGSLFEEITSEVHPDFFNSNHSESNFDGRSDDKGPEPEAIEVGSIGDRTYAFIGFERTSGFVTMDVTDPRSPEYVTYVNNRDFSVSGEDDPDAFAGAGDLGPESITFVPGEDAPGTADDSVADAMLIVGNEVSGTTTYYSVEDLLAEEPQPTEQPTDEPSEDPSEQPSTDPTDDATDDATDEPSQDPSDSPSAEPTDEPTGTPTDDPREDEGGDDEGGSGDDDGREDGDERLPRTGATIATALTVGALLVGGGITALVIARRRAL</sequence>
<keyword evidence="2" id="KW-1133">Transmembrane helix</keyword>
<reference evidence="5" key="2">
    <citation type="submission" date="2021-09" db="EMBL/GenBank/DDBJ databases">
        <authorList>
            <person name="Gilroy R."/>
        </authorList>
    </citation>
    <scope>NUCLEOTIDE SEQUENCE</scope>
    <source>
        <strain evidence="5">ChiGjej5B5-7349</strain>
    </source>
</reference>
<feature type="region of interest" description="Disordered" evidence="1">
    <location>
        <begin position="447"/>
        <end position="468"/>
    </location>
</feature>
<dbReference type="PANTHER" id="PTHR46928:SF1">
    <property type="entry name" value="MESENCHYME-SPECIFIC CELL SURFACE GLYCOPROTEIN"/>
    <property type="match status" value="1"/>
</dbReference>
<evidence type="ECO:0000313" key="6">
    <source>
        <dbReference type="Proteomes" id="UP000784435"/>
    </source>
</evidence>
<dbReference type="Pfam" id="PF22494">
    <property type="entry name" value="choice_anch_I"/>
    <property type="match status" value="1"/>
</dbReference>
<evidence type="ECO:0000259" key="4">
    <source>
        <dbReference type="Pfam" id="PF22494"/>
    </source>
</evidence>